<dbReference type="EMBL" id="BSFF01000002">
    <property type="protein sequence ID" value="GLK55454.1"/>
    <property type="molecule type" value="Genomic_DNA"/>
</dbReference>
<comment type="caution">
    <text evidence="1">The sequence shown here is derived from an EMBL/GenBank/DDBJ whole genome shotgun (WGS) entry which is preliminary data.</text>
</comment>
<evidence type="ECO:0000313" key="3">
    <source>
        <dbReference type="Proteomes" id="UP000758856"/>
    </source>
</evidence>
<evidence type="ECO:0000313" key="1">
    <source>
        <dbReference type="EMBL" id="GLK55454.1"/>
    </source>
</evidence>
<accession>A0A9W6MRR3</accession>
<sequence length="94" mass="10368">MGDAFPRPVCVRLPALFDALFPGVERRLELEAATVAELVDALEARWPGMRDRICDSRPQIRKHINVFVDGRRVRLDAALLPGADVFILTAISGG</sequence>
<dbReference type="EMBL" id="JAFBCY010000001">
    <property type="protein sequence ID" value="MBM7850162.1"/>
    <property type="molecule type" value="Genomic_DNA"/>
</dbReference>
<evidence type="ECO:0000313" key="4">
    <source>
        <dbReference type="Proteomes" id="UP001143400"/>
    </source>
</evidence>
<dbReference type="PANTHER" id="PTHR38031:SF1">
    <property type="entry name" value="SULFUR CARRIER PROTEIN CYSO"/>
    <property type="match status" value="1"/>
</dbReference>
<dbReference type="RefSeq" id="WP_204948617.1">
    <property type="nucleotide sequence ID" value="NZ_BSFF01000002.1"/>
</dbReference>
<dbReference type="AlphaFoldDB" id="A0A9W6MRR3"/>
<dbReference type="InterPro" id="IPR016155">
    <property type="entry name" value="Mopterin_synth/thiamin_S_b"/>
</dbReference>
<dbReference type="SUPFAM" id="SSF54285">
    <property type="entry name" value="MoaD/ThiS"/>
    <property type="match status" value="1"/>
</dbReference>
<name>A0A9W6MRR3_9HYPH</name>
<reference evidence="2 3" key="2">
    <citation type="submission" date="2021-01" db="EMBL/GenBank/DDBJ databases">
        <title>Genomic Encyclopedia of Type Strains, Phase IV (KMG-IV): sequencing the most valuable type-strain genomes for metagenomic binning, comparative biology and taxonomic classification.</title>
        <authorList>
            <person name="Goeker M."/>
        </authorList>
    </citation>
    <scope>NUCLEOTIDE SEQUENCE [LARGE SCALE GENOMIC DNA]</scope>
    <source>
        <strain evidence="2 3">DSM 6130</strain>
    </source>
</reference>
<gene>
    <name evidence="1" type="ORF">GCM10008170_14730</name>
    <name evidence="2" type="ORF">JOD31_000374</name>
</gene>
<proteinExistence type="predicted"/>
<keyword evidence="3" id="KW-1185">Reference proteome</keyword>
<dbReference type="InterPro" id="IPR052045">
    <property type="entry name" value="Sulfur_Carrier/Prot_Modifier"/>
</dbReference>
<dbReference type="PANTHER" id="PTHR38031">
    <property type="entry name" value="SULFUR CARRIER PROTEIN SLR0821-RELATED"/>
    <property type="match status" value="1"/>
</dbReference>
<dbReference type="Proteomes" id="UP001143400">
    <property type="component" value="Unassembled WGS sequence"/>
</dbReference>
<dbReference type="Proteomes" id="UP000758856">
    <property type="component" value="Unassembled WGS sequence"/>
</dbReference>
<organism evidence="1 4">
    <name type="scientific">Methylopila capsulata</name>
    <dbReference type="NCBI Taxonomy" id="61654"/>
    <lineage>
        <taxon>Bacteria</taxon>
        <taxon>Pseudomonadati</taxon>
        <taxon>Pseudomonadota</taxon>
        <taxon>Alphaproteobacteria</taxon>
        <taxon>Hyphomicrobiales</taxon>
        <taxon>Methylopilaceae</taxon>
        <taxon>Methylopila</taxon>
    </lineage>
</organism>
<reference evidence="1" key="3">
    <citation type="submission" date="2023-01" db="EMBL/GenBank/DDBJ databases">
        <authorList>
            <person name="Sun Q."/>
            <person name="Evtushenko L."/>
        </authorList>
    </citation>
    <scope>NUCLEOTIDE SEQUENCE</scope>
    <source>
        <strain evidence="1">VKM B-1606</strain>
    </source>
</reference>
<dbReference type="InterPro" id="IPR012675">
    <property type="entry name" value="Beta-grasp_dom_sf"/>
</dbReference>
<evidence type="ECO:0000313" key="2">
    <source>
        <dbReference type="EMBL" id="MBM7850162.1"/>
    </source>
</evidence>
<reference evidence="1" key="1">
    <citation type="journal article" date="2014" name="Int. J. Syst. Evol. Microbiol.">
        <title>Complete genome sequence of Corynebacterium casei LMG S-19264T (=DSM 44701T), isolated from a smear-ripened cheese.</title>
        <authorList>
            <consortium name="US DOE Joint Genome Institute (JGI-PGF)"/>
            <person name="Walter F."/>
            <person name="Albersmeier A."/>
            <person name="Kalinowski J."/>
            <person name="Ruckert C."/>
        </authorList>
    </citation>
    <scope>NUCLEOTIDE SEQUENCE</scope>
    <source>
        <strain evidence="1">VKM B-1606</strain>
    </source>
</reference>
<dbReference type="Gene3D" id="3.10.20.30">
    <property type="match status" value="1"/>
</dbReference>
<protein>
    <submittedName>
        <fullName evidence="2">Molybdopterin converting factor small subunit</fullName>
    </submittedName>
</protein>
<dbReference type="InterPro" id="IPR003749">
    <property type="entry name" value="ThiS/MoaD-like"/>
</dbReference>
<dbReference type="Pfam" id="PF02597">
    <property type="entry name" value="ThiS"/>
    <property type="match status" value="1"/>
</dbReference>